<organism evidence="1 2">
    <name type="scientific">Erwinia typographi</name>
    <dbReference type="NCBI Taxonomy" id="371042"/>
    <lineage>
        <taxon>Bacteria</taxon>
        <taxon>Pseudomonadati</taxon>
        <taxon>Pseudomonadota</taxon>
        <taxon>Gammaproteobacteria</taxon>
        <taxon>Enterobacterales</taxon>
        <taxon>Erwiniaceae</taxon>
        <taxon>Erwinia</taxon>
    </lineage>
</organism>
<protein>
    <submittedName>
        <fullName evidence="1">Uncharacterized protein</fullName>
    </submittedName>
</protein>
<dbReference type="eggNOG" id="COG5492">
    <property type="taxonomic scope" value="Bacteria"/>
</dbReference>
<gene>
    <name evidence="1" type="ORF">NG99_02670</name>
</gene>
<dbReference type="Proteomes" id="UP000030351">
    <property type="component" value="Unassembled WGS sequence"/>
</dbReference>
<feature type="non-terminal residue" evidence="1">
    <location>
        <position position="236"/>
    </location>
</feature>
<name>A0A0A3ZD90_9GAMM</name>
<evidence type="ECO:0000313" key="1">
    <source>
        <dbReference type="EMBL" id="KGT95606.1"/>
    </source>
</evidence>
<feature type="non-terminal residue" evidence="1">
    <location>
        <position position="1"/>
    </location>
</feature>
<dbReference type="EMBL" id="JRUQ01000009">
    <property type="protein sequence ID" value="KGT95606.1"/>
    <property type="molecule type" value="Genomic_DNA"/>
</dbReference>
<reference evidence="1 2" key="1">
    <citation type="submission" date="2014-10" db="EMBL/GenBank/DDBJ databases">
        <title>Genome sequence of Erwinia typographi M043b.</title>
        <authorList>
            <person name="Chan K.-G."/>
            <person name="Tan W.-S."/>
        </authorList>
    </citation>
    <scope>NUCLEOTIDE SEQUENCE [LARGE SCALE GENOMIC DNA]</scope>
    <source>
        <strain evidence="1 2">M043b</strain>
    </source>
</reference>
<proteinExistence type="predicted"/>
<evidence type="ECO:0000313" key="2">
    <source>
        <dbReference type="Proteomes" id="UP000030351"/>
    </source>
</evidence>
<accession>A0A0A3ZD90</accession>
<dbReference type="AlphaFoldDB" id="A0A0A3ZD90"/>
<comment type="caution">
    <text evidence="1">The sequence shown here is derived from an EMBL/GenBank/DDBJ whole genome shotgun (WGS) entry which is preliminary data.</text>
</comment>
<sequence length="236" mass="23196">IPAAAELSAGDTVTASVQTETDGIKTTADHTVTAAEAGKALSLVVKETLAGEADGDTVTVWYTLIRSGSSTALDSDTVAYTVSVVASLPAPAVAEADSSAMTVDPAAVTAGITVKIPAAAELSAGDTVTASVQTETDGIKTTADHTVTAAEAGKALSLVVKETLAGEADGDAVTVWYTLIRSGGSTALDSDTVAYTVSVVASLPAPTVAEADSTAMTVDPAAVTAGITVKIPAAAE</sequence>
<keyword evidence="2" id="KW-1185">Reference proteome</keyword>